<protein>
    <submittedName>
        <fullName evidence="9">Eight transmembrane protein EpsH, putative exosortase</fullName>
    </submittedName>
</protein>
<evidence type="ECO:0000256" key="2">
    <source>
        <dbReference type="ARBA" id="ARBA00022475"/>
    </source>
</evidence>
<dbReference type="InterPro" id="IPR026392">
    <property type="entry name" value="Exo/Archaeosortase_dom"/>
</dbReference>
<feature type="transmembrane region" description="Helical" evidence="8">
    <location>
        <begin position="18"/>
        <end position="36"/>
    </location>
</feature>
<evidence type="ECO:0000256" key="8">
    <source>
        <dbReference type="SAM" id="Phobius"/>
    </source>
</evidence>
<keyword evidence="7 8" id="KW-0472">Membrane</keyword>
<dbReference type="eggNOG" id="COG1269">
    <property type="taxonomic scope" value="Bacteria"/>
</dbReference>
<dbReference type="InterPro" id="IPR013426">
    <property type="entry name" value="EpsH-like"/>
</dbReference>
<dbReference type="AlphaFoldDB" id="L0DLQ6"/>
<dbReference type="Pfam" id="PF09721">
    <property type="entry name" value="Exosortase_EpsH"/>
    <property type="match status" value="1"/>
</dbReference>
<keyword evidence="2" id="KW-1003">Cell membrane</keyword>
<dbReference type="EMBL" id="CP003364">
    <property type="protein sequence ID" value="AGA29601.1"/>
    <property type="molecule type" value="Genomic_DNA"/>
</dbReference>
<dbReference type="RefSeq" id="WP_015248702.1">
    <property type="nucleotide sequence ID" value="NC_019892.1"/>
</dbReference>
<dbReference type="GO" id="GO:0005886">
    <property type="term" value="C:plasma membrane"/>
    <property type="evidence" value="ECO:0007669"/>
    <property type="project" value="UniProtKB-SubCell"/>
</dbReference>
<name>L0DLQ6_SINAD</name>
<evidence type="ECO:0000313" key="10">
    <source>
        <dbReference type="Proteomes" id="UP000010798"/>
    </source>
</evidence>
<sequence length="313" mass="34463">MSHEPDATSRAKRLDRQVVLAALLGVGLVWFYWATLCEMVKRWSTDPRYAHGYLVPMFALVLLWLRRDRLAALATRSSWGGVVLIGGAIALRMAGAYAYFSWLETVSLLPAVAGLCVLVWGWPSLRWSWPAIAFLIFMVPLPYRLEGALAHPLQRVATEVSTYALQTMGFPALAEGNVIHLNDVELGVVEACSGLSMLFTFFAMASGVVMVIRRPWLDKVLIVASAVPIALLVNMIRITVTGVLHEMVGSRLANLVFHDLAGWLMMPMAMGLLWLELELLARLFLEPAPALAPLSPLDLMGSTPGRARAARSR</sequence>
<evidence type="ECO:0000256" key="4">
    <source>
        <dbReference type="ARBA" id="ARBA00022692"/>
    </source>
</evidence>
<feature type="transmembrane region" description="Helical" evidence="8">
    <location>
        <begin position="129"/>
        <end position="145"/>
    </location>
</feature>
<feature type="transmembrane region" description="Helical" evidence="8">
    <location>
        <begin position="48"/>
        <end position="65"/>
    </location>
</feature>
<dbReference type="STRING" id="886293.Sinac_5455"/>
<dbReference type="KEGG" id="saci:Sinac_5455"/>
<feature type="transmembrane region" description="Helical" evidence="8">
    <location>
        <begin position="220"/>
        <end position="240"/>
    </location>
</feature>
<evidence type="ECO:0000256" key="3">
    <source>
        <dbReference type="ARBA" id="ARBA00022670"/>
    </source>
</evidence>
<keyword evidence="6 8" id="KW-1133">Transmembrane helix</keyword>
<evidence type="ECO:0000256" key="1">
    <source>
        <dbReference type="ARBA" id="ARBA00004651"/>
    </source>
</evidence>
<feature type="transmembrane region" description="Helical" evidence="8">
    <location>
        <begin position="106"/>
        <end position="122"/>
    </location>
</feature>
<dbReference type="HOGENOM" id="CLU_065975_0_0_0"/>
<dbReference type="GO" id="GO:0006508">
    <property type="term" value="P:proteolysis"/>
    <property type="evidence" value="ECO:0007669"/>
    <property type="project" value="UniProtKB-KW"/>
</dbReference>
<evidence type="ECO:0000256" key="5">
    <source>
        <dbReference type="ARBA" id="ARBA00022801"/>
    </source>
</evidence>
<keyword evidence="5" id="KW-0378">Hydrolase</keyword>
<evidence type="ECO:0000256" key="7">
    <source>
        <dbReference type="ARBA" id="ARBA00023136"/>
    </source>
</evidence>
<organism evidence="9 10">
    <name type="scientific">Singulisphaera acidiphila (strain ATCC BAA-1392 / DSM 18658 / VKM B-2454 / MOB10)</name>
    <dbReference type="NCBI Taxonomy" id="886293"/>
    <lineage>
        <taxon>Bacteria</taxon>
        <taxon>Pseudomonadati</taxon>
        <taxon>Planctomycetota</taxon>
        <taxon>Planctomycetia</taxon>
        <taxon>Isosphaerales</taxon>
        <taxon>Isosphaeraceae</taxon>
        <taxon>Singulisphaera</taxon>
    </lineage>
</organism>
<feature type="transmembrane region" description="Helical" evidence="8">
    <location>
        <begin position="260"/>
        <end position="277"/>
    </location>
</feature>
<keyword evidence="10" id="KW-1185">Reference proteome</keyword>
<dbReference type="GO" id="GO:0008233">
    <property type="term" value="F:peptidase activity"/>
    <property type="evidence" value="ECO:0007669"/>
    <property type="project" value="UniProtKB-KW"/>
</dbReference>
<reference evidence="9 10" key="1">
    <citation type="submission" date="2012-02" db="EMBL/GenBank/DDBJ databases">
        <title>Complete sequence of chromosome of Singulisphaera acidiphila DSM 18658.</title>
        <authorList>
            <consortium name="US DOE Joint Genome Institute (JGI-PGF)"/>
            <person name="Lucas S."/>
            <person name="Copeland A."/>
            <person name="Lapidus A."/>
            <person name="Glavina del Rio T."/>
            <person name="Dalin E."/>
            <person name="Tice H."/>
            <person name="Bruce D."/>
            <person name="Goodwin L."/>
            <person name="Pitluck S."/>
            <person name="Peters L."/>
            <person name="Ovchinnikova G."/>
            <person name="Chertkov O."/>
            <person name="Kyrpides N."/>
            <person name="Mavromatis K."/>
            <person name="Ivanova N."/>
            <person name="Brettin T."/>
            <person name="Detter J.C."/>
            <person name="Han C."/>
            <person name="Larimer F."/>
            <person name="Land M."/>
            <person name="Hauser L."/>
            <person name="Markowitz V."/>
            <person name="Cheng J.-F."/>
            <person name="Hugenholtz P."/>
            <person name="Woyke T."/>
            <person name="Wu D."/>
            <person name="Tindall B."/>
            <person name="Pomrenke H."/>
            <person name="Brambilla E."/>
            <person name="Klenk H.-P."/>
            <person name="Eisen J.A."/>
        </authorList>
    </citation>
    <scope>NUCLEOTIDE SEQUENCE [LARGE SCALE GENOMIC DNA]</scope>
    <source>
        <strain evidence="10">ATCC BAA-1392 / DSM 18658 / VKM B-2454 / MOB10</strain>
    </source>
</reference>
<gene>
    <name evidence="9" type="ordered locus">Sinac_5455</name>
</gene>
<evidence type="ECO:0000256" key="6">
    <source>
        <dbReference type="ARBA" id="ARBA00022989"/>
    </source>
</evidence>
<dbReference type="NCBIfam" id="TIGR02602">
    <property type="entry name" value="8TM_EpsH"/>
    <property type="match status" value="1"/>
</dbReference>
<keyword evidence="4 8" id="KW-0812">Transmembrane</keyword>
<evidence type="ECO:0000313" key="9">
    <source>
        <dbReference type="EMBL" id="AGA29601.1"/>
    </source>
</evidence>
<proteinExistence type="predicted"/>
<comment type="subcellular location">
    <subcellularLocation>
        <location evidence="1">Cell membrane</location>
        <topology evidence="1">Multi-pass membrane protein</topology>
    </subcellularLocation>
</comment>
<keyword evidence="3" id="KW-0645">Protease</keyword>
<dbReference type="Proteomes" id="UP000010798">
    <property type="component" value="Chromosome"/>
</dbReference>
<dbReference type="OrthoDB" id="9797363at2"/>
<dbReference type="InterPro" id="IPR019127">
    <property type="entry name" value="Exosortase"/>
</dbReference>
<feature type="transmembrane region" description="Helical" evidence="8">
    <location>
        <begin position="77"/>
        <end position="100"/>
    </location>
</feature>
<accession>L0DLQ6</accession>
<dbReference type="NCBIfam" id="TIGR04178">
    <property type="entry name" value="exo_archaeo"/>
    <property type="match status" value="1"/>
</dbReference>
<feature type="transmembrane region" description="Helical" evidence="8">
    <location>
        <begin position="194"/>
        <end position="213"/>
    </location>
</feature>